<dbReference type="GO" id="GO:0008270">
    <property type="term" value="F:zinc ion binding"/>
    <property type="evidence" value="ECO:0007669"/>
    <property type="project" value="InterPro"/>
</dbReference>
<dbReference type="PANTHER" id="PTHR37534:SF11">
    <property type="entry name" value="ZN(II)2CYS6 TRANSCRIPTION FACTOR (EUROFUNG)"/>
    <property type="match status" value="1"/>
</dbReference>
<proteinExistence type="predicted"/>
<dbReference type="GeneID" id="34612660"/>
<keyword evidence="8" id="KW-1185">Reference proteome</keyword>
<evidence type="ECO:0000256" key="5">
    <source>
        <dbReference type="ARBA" id="ARBA00023242"/>
    </source>
</evidence>
<evidence type="ECO:0000256" key="2">
    <source>
        <dbReference type="ARBA" id="ARBA00023015"/>
    </source>
</evidence>
<sequence>MVHMVQYFWPASSLGPAIATIATRQDEPPTPTRELRKSRFGCKNCKRRRVKCDETFPVCLRCQKRGAVCEAVPQLRQWQVEVPSLALPASVYPASPRHRRLVRYWCERASQIMVLDPDLNPFSFPIVAYLEQSPALLHTITSIGAAHEQFFHKDRLETCLEERSVALGLLRAEVGLTPRPLPTTFLSVFMLGLSSSWIQDEPAEFGYEHLSAARALIDLIIASPDLYNTPFATLALGSYLYWDMACSFLVDPRLHTELNVPSMYSAVQSTLGVFHPITGYFVEIMYLLGNLGRYCRCVVESGVRNPLLEHALEEQLLAWEPSRTDQQLGLLGDAFKNHGLINLYRICGRPGDDQDEPNQDTDHDDFTDQLIRQYAVQTVRDLILIPTTNWYTNMQAICLLTAGSELTAADDTERMLVVERFNALYSINRLPANLKALEILDDTWQARDRGDTRSWLHFMLHRGLRLMLG</sequence>
<protein>
    <recommendedName>
        <fullName evidence="6">Zn(2)-C6 fungal-type domain-containing protein</fullName>
    </recommendedName>
</protein>
<accession>A0A1L9S5F9</accession>
<dbReference type="InterPro" id="IPR021858">
    <property type="entry name" value="Fun_TF"/>
</dbReference>
<evidence type="ECO:0000256" key="1">
    <source>
        <dbReference type="ARBA" id="ARBA00004123"/>
    </source>
</evidence>
<dbReference type="PANTHER" id="PTHR37534">
    <property type="entry name" value="TRANSCRIPTIONAL ACTIVATOR PROTEIN UGA3"/>
    <property type="match status" value="1"/>
</dbReference>
<organism evidence="7 8">
    <name type="scientific">Penicilliopsis zonata CBS 506.65</name>
    <dbReference type="NCBI Taxonomy" id="1073090"/>
    <lineage>
        <taxon>Eukaryota</taxon>
        <taxon>Fungi</taxon>
        <taxon>Dikarya</taxon>
        <taxon>Ascomycota</taxon>
        <taxon>Pezizomycotina</taxon>
        <taxon>Eurotiomycetes</taxon>
        <taxon>Eurotiomycetidae</taxon>
        <taxon>Eurotiales</taxon>
        <taxon>Aspergillaceae</taxon>
        <taxon>Penicilliopsis</taxon>
    </lineage>
</organism>
<dbReference type="GO" id="GO:0000981">
    <property type="term" value="F:DNA-binding transcription factor activity, RNA polymerase II-specific"/>
    <property type="evidence" value="ECO:0007669"/>
    <property type="project" value="InterPro"/>
</dbReference>
<comment type="subcellular location">
    <subcellularLocation>
        <location evidence="1">Nucleus</location>
    </subcellularLocation>
</comment>
<name>A0A1L9S5F9_9EURO</name>
<dbReference type="Gene3D" id="4.10.240.10">
    <property type="entry name" value="Zn(2)-C6 fungal-type DNA-binding domain"/>
    <property type="match status" value="1"/>
</dbReference>
<keyword evidence="5" id="KW-0539">Nucleus</keyword>
<dbReference type="InterPro" id="IPR036864">
    <property type="entry name" value="Zn2-C6_fun-type_DNA-bd_sf"/>
</dbReference>
<dbReference type="GO" id="GO:0045944">
    <property type="term" value="P:positive regulation of transcription by RNA polymerase II"/>
    <property type="evidence" value="ECO:0007669"/>
    <property type="project" value="TreeGrafter"/>
</dbReference>
<dbReference type="SUPFAM" id="SSF57701">
    <property type="entry name" value="Zn2/Cys6 DNA-binding domain"/>
    <property type="match status" value="1"/>
</dbReference>
<dbReference type="EMBL" id="KV878360">
    <property type="protein sequence ID" value="OJJ42391.1"/>
    <property type="molecule type" value="Genomic_DNA"/>
</dbReference>
<evidence type="ECO:0000256" key="4">
    <source>
        <dbReference type="ARBA" id="ARBA00023163"/>
    </source>
</evidence>
<gene>
    <name evidence="7" type="ORF">ASPZODRAFT_155310</name>
</gene>
<keyword evidence="3" id="KW-0238">DNA-binding</keyword>
<evidence type="ECO:0000313" key="8">
    <source>
        <dbReference type="Proteomes" id="UP000184188"/>
    </source>
</evidence>
<evidence type="ECO:0000259" key="6">
    <source>
        <dbReference type="PROSITE" id="PS50048"/>
    </source>
</evidence>
<dbReference type="CDD" id="cd00067">
    <property type="entry name" value="GAL4"/>
    <property type="match status" value="1"/>
</dbReference>
<dbReference type="GO" id="GO:0005634">
    <property type="term" value="C:nucleus"/>
    <property type="evidence" value="ECO:0007669"/>
    <property type="project" value="UniProtKB-SubCell"/>
</dbReference>
<dbReference type="AlphaFoldDB" id="A0A1L9S5F9"/>
<dbReference type="OrthoDB" id="3031538at2759"/>
<dbReference type="SMART" id="SM00066">
    <property type="entry name" value="GAL4"/>
    <property type="match status" value="1"/>
</dbReference>
<dbReference type="Pfam" id="PF00172">
    <property type="entry name" value="Zn_clus"/>
    <property type="match status" value="1"/>
</dbReference>
<dbReference type="GO" id="GO:0000976">
    <property type="term" value="F:transcription cis-regulatory region binding"/>
    <property type="evidence" value="ECO:0007669"/>
    <property type="project" value="TreeGrafter"/>
</dbReference>
<dbReference type="Pfam" id="PF11951">
    <property type="entry name" value="Fungal_trans_2"/>
    <property type="match status" value="1"/>
</dbReference>
<dbReference type="VEuPathDB" id="FungiDB:ASPZODRAFT_155310"/>
<dbReference type="RefSeq" id="XP_022576901.1">
    <property type="nucleotide sequence ID" value="XM_022726196.1"/>
</dbReference>
<evidence type="ECO:0000256" key="3">
    <source>
        <dbReference type="ARBA" id="ARBA00023125"/>
    </source>
</evidence>
<evidence type="ECO:0000313" key="7">
    <source>
        <dbReference type="EMBL" id="OJJ42391.1"/>
    </source>
</evidence>
<keyword evidence="2" id="KW-0805">Transcription regulation</keyword>
<dbReference type="PROSITE" id="PS00463">
    <property type="entry name" value="ZN2_CY6_FUNGAL_1"/>
    <property type="match status" value="1"/>
</dbReference>
<dbReference type="Proteomes" id="UP000184188">
    <property type="component" value="Unassembled WGS sequence"/>
</dbReference>
<reference evidence="8" key="1">
    <citation type="journal article" date="2017" name="Genome Biol.">
        <title>Comparative genomics reveals high biological diversity and specific adaptations in the industrially and medically important fungal genus Aspergillus.</title>
        <authorList>
            <person name="de Vries R.P."/>
            <person name="Riley R."/>
            <person name="Wiebenga A."/>
            <person name="Aguilar-Osorio G."/>
            <person name="Amillis S."/>
            <person name="Uchima C.A."/>
            <person name="Anderluh G."/>
            <person name="Asadollahi M."/>
            <person name="Askin M."/>
            <person name="Barry K."/>
            <person name="Battaglia E."/>
            <person name="Bayram O."/>
            <person name="Benocci T."/>
            <person name="Braus-Stromeyer S.A."/>
            <person name="Caldana C."/>
            <person name="Canovas D."/>
            <person name="Cerqueira G.C."/>
            <person name="Chen F."/>
            <person name="Chen W."/>
            <person name="Choi C."/>
            <person name="Clum A."/>
            <person name="Dos Santos R.A."/>
            <person name="Damasio A.R."/>
            <person name="Diallinas G."/>
            <person name="Emri T."/>
            <person name="Fekete E."/>
            <person name="Flipphi M."/>
            <person name="Freyberg S."/>
            <person name="Gallo A."/>
            <person name="Gournas C."/>
            <person name="Habgood R."/>
            <person name="Hainaut M."/>
            <person name="Harispe M.L."/>
            <person name="Henrissat B."/>
            <person name="Hilden K.S."/>
            <person name="Hope R."/>
            <person name="Hossain A."/>
            <person name="Karabika E."/>
            <person name="Karaffa L."/>
            <person name="Karanyi Z."/>
            <person name="Krasevec N."/>
            <person name="Kuo A."/>
            <person name="Kusch H."/>
            <person name="LaButti K."/>
            <person name="Lagendijk E.L."/>
            <person name="Lapidus A."/>
            <person name="Levasseur A."/>
            <person name="Lindquist E."/>
            <person name="Lipzen A."/>
            <person name="Logrieco A.F."/>
            <person name="MacCabe A."/>
            <person name="Maekelae M.R."/>
            <person name="Malavazi I."/>
            <person name="Melin P."/>
            <person name="Meyer V."/>
            <person name="Mielnichuk N."/>
            <person name="Miskei M."/>
            <person name="Molnar A.P."/>
            <person name="Mule G."/>
            <person name="Ngan C.Y."/>
            <person name="Orejas M."/>
            <person name="Orosz E."/>
            <person name="Ouedraogo J.P."/>
            <person name="Overkamp K.M."/>
            <person name="Park H.-S."/>
            <person name="Perrone G."/>
            <person name="Piumi F."/>
            <person name="Punt P.J."/>
            <person name="Ram A.F."/>
            <person name="Ramon A."/>
            <person name="Rauscher S."/>
            <person name="Record E."/>
            <person name="Riano-Pachon D.M."/>
            <person name="Robert V."/>
            <person name="Roehrig J."/>
            <person name="Ruller R."/>
            <person name="Salamov A."/>
            <person name="Salih N.S."/>
            <person name="Samson R.A."/>
            <person name="Sandor E."/>
            <person name="Sanguinetti M."/>
            <person name="Schuetze T."/>
            <person name="Sepcic K."/>
            <person name="Shelest E."/>
            <person name="Sherlock G."/>
            <person name="Sophianopoulou V."/>
            <person name="Squina F.M."/>
            <person name="Sun H."/>
            <person name="Susca A."/>
            <person name="Todd R.B."/>
            <person name="Tsang A."/>
            <person name="Unkles S.E."/>
            <person name="van de Wiele N."/>
            <person name="van Rossen-Uffink D."/>
            <person name="Oliveira J.V."/>
            <person name="Vesth T.C."/>
            <person name="Visser J."/>
            <person name="Yu J.-H."/>
            <person name="Zhou M."/>
            <person name="Andersen M.R."/>
            <person name="Archer D.B."/>
            <person name="Baker S.E."/>
            <person name="Benoit I."/>
            <person name="Brakhage A.A."/>
            <person name="Braus G.H."/>
            <person name="Fischer R."/>
            <person name="Frisvad J.C."/>
            <person name="Goldman G.H."/>
            <person name="Houbraken J."/>
            <person name="Oakley B."/>
            <person name="Pocsi I."/>
            <person name="Scazzocchio C."/>
            <person name="Seiboth B."/>
            <person name="vanKuyk P.A."/>
            <person name="Wortman J."/>
            <person name="Dyer P.S."/>
            <person name="Grigoriev I.V."/>
        </authorList>
    </citation>
    <scope>NUCLEOTIDE SEQUENCE [LARGE SCALE GENOMIC DNA]</scope>
    <source>
        <strain evidence="8">CBS 506.65</strain>
    </source>
</reference>
<dbReference type="STRING" id="1073090.A0A1L9S5F9"/>
<feature type="domain" description="Zn(2)-C6 fungal-type" evidence="6">
    <location>
        <begin position="41"/>
        <end position="69"/>
    </location>
</feature>
<dbReference type="PROSITE" id="PS50048">
    <property type="entry name" value="ZN2_CY6_FUNGAL_2"/>
    <property type="match status" value="1"/>
</dbReference>
<keyword evidence="4" id="KW-0804">Transcription</keyword>
<dbReference type="InterPro" id="IPR001138">
    <property type="entry name" value="Zn2Cys6_DnaBD"/>
</dbReference>